<dbReference type="EMBL" id="PNXQ01000013">
    <property type="protein sequence ID" value="TKH43451.1"/>
    <property type="molecule type" value="Genomic_DNA"/>
</dbReference>
<accession>A0A4V5SQZ3</accession>
<proteinExistence type="predicted"/>
<dbReference type="RefSeq" id="WP_137062327.1">
    <property type="nucleotide sequence ID" value="NZ_PNXQ01000013.1"/>
</dbReference>
<dbReference type="Proteomes" id="UP000308114">
    <property type="component" value="Unassembled WGS sequence"/>
</dbReference>
<sequence>MSRIAREEQYSDDDAVKRFLDELLSLSNLTLSLKNVEKIHDDILGKDIHPDVKALLSILDDKDDADLRRICNKLIKGGIQLGFL</sequence>
<dbReference type="AlphaFoldDB" id="A0A4V5SQZ3"/>
<protein>
    <submittedName>
        <fullName evidence="1">Uncharacterized protein</fullName>
    </submittedName>
</protein>
<evidence type="ECO:0000313" key="2">
    <source>
        <dbReference type="Proteomes" id="UP000308114"/>
    </source>
</evidence>
<organism evidence="1 2">
    <name type="scientific">Paenibacillus terrae</name>
    <dbReference type="NCBI Taxonomy" id="159743"/>
    <lineage>
        <taxon>Bacteria</taxon>
        <taxon>Bacillati</taxon>
        <taxon>Bacillota</taxon>
        <taxon>Bacilli</taxon>
        <taxon>Bacillales</taxon>
        <taxon>Paenibacillaceae</taxon>
        <taxon>Paenibacillus</taxon>
    </lineage>
</organism>
<name>A0A4V5SQZ3_9BACL</name>
<comment type="caution">
    <text evidence="1">The sequence shown here is derived from an EMBL/GenBank/DDBJ whole genome shotgun (WGS) entry which is preliminary data.</text>
</comment>
<reference evidence="1 2" key="1">
    <citation type="submission" date="2018-01" db="EMBL/GenBank/DDBJ databases">
        <title>Bacillales members from the olive rhizosphere are effective biological control agents against Verticillium dahliae.</title>
        <authorList>
            <person name="Gomez-Lama C."/>
            <person name="Legarda G."/>
            <person name="Ruano-Rosa D."/>
            <person name="Pizarro-Tobias P."/>
            <person name="Valverde-Corredor A."/>
            <person name="Niqui J.L."/>
            <person name="Trivino J.C."/>
            <person name="Roca A."/>
            <person name="Mercado-Blanco J."/>
        </authorList>
    </citation>
    <scope>NUCLEOTIDE SEQUENCE [LARGE SCALE GENOMIC DNA]</scope>
    <source>
        <strain evidence="1 2">PIC167</strain>
    </source>
</reference>
<gene>
    <name evidence="1" type="ORF">C1I60_14255</name>
</gene>
<evidence type="ECO:0000313" key="1">
    <source>
        <dbReference type="EMBL" id="TKH43451.1"/>
    </source>
</evidence>